<evidence type="ECO:0000256" key="1">
    <source>
        <dbReference type="SAM" id="SignalP"/>
    </source>
</evidence>
<reference evidence="3 4" key="1">
    <citation type="submission" date="2018-02" db="EMBL/GenBank/DDBJ databases">
        <title>Genome sequencing of Solimonas sp. HR-BB.</title>
        <authorList>
            <person name="Lee Y."/>
            <person name="Jeon C.O."/>
        </authorList>
    </citation>
    <scope>NUCLEOTIDE SEQUENCE [LARGE SCALE GENOMIC DNA]</scope>
    <source>
        <strain evidence="3 4">HR-BB</strain>
    </source>
</reference>
<dbReference type="AlphaFoldDB" id="A0A2S5TI44"/>
<evidence type="ECO:0000259" key="2">
    <source>
        <dbReference type="Pfam" id="PF00345"/>
    </source>
</evidence>
<dbReference type="RefSeq" id="WP_104229626.1">
    <property type="nucleotide sequence ID" value="NZ_PSNW01000003.1"/>
</dbReference>
<dbReference type="EMBL" id="PSNW01000003">
    <property type="protein sequence ID" value="PPE74468.1"/>
    <property type="molecule type" value="Genomic_DNA"/>
</dbReference>
<name>A0A2S5TI44_9GAMM</name>
<accession>A0A2S5TI44</accession>
<comment type="caution">
    <text evidence="3">The sequence shown here is derived from an EMBL/GenBank/DDBJ whole genome shotgun (WGS) entry which is preliminary data.</text>
</comment>
<keyword evidence="1" id="KW-0732">Signal</keyword>
<dbReference type="SUPFAM" id="SSF49354">
    <property type="entry name" value="PapD-like"/>
    <property type="match status" value="1"/>
</dbReference>
<evidence type="ECO:0000313" key="3">
    <source>
        <dbReference type="EMBL" id="PPE74468.1"/>
    </source>
</evidence>
<dbReference type="InterPro" id="IPR016147">
    <property type="entry name" value="Pili_assmbl_chaperone_N"/>
</dbReference>
<dbReference type="OrthoDB" id="511700at2"/>
<feature type="domain" description="Pili assembly chaperone N-terminal" evidence="2">
    <location>
        <begin position="29"/>
        <end position="141"/>
    </location>
</feature>
<protein>
    <submittedName>
        <fullName evidence="3">Molecular chaperone</fullName>
    </submittedName>
</protein>
<dbReference type="InterPro" id="IPR050643">
    <property type="entry name" value="Periplasmic_pilus_chap"/>
</dbReference>
<dbReference type="Gene3D" id="2.60.40.10">
    <property type="entry name" value="Immunoglobulins"/>
    <property type="match status" value="1"/>
</dbReference>
<dbReference type="PANTHER" id="PTHR30251:SF4">
    <property type="entry name" value="SLR1668 PROTEIN"/>
    <property type="match status" value="1"/>
</dbReference>
<dbReference type="Pfam" id="PF00345">
    <property type="entry name" value="PapD_N"/>
    <property type="match status" value="1"/>
</dbReference>
<sequence>MPRGYRVLSSGLAAAASLLAATAAGAAGLSVTPISLEFSRAAPAQALWLSNTGDQKIDAQLRAFAWTQEGGKDQLLPTRDLVLSPPMIALQPGQKQLVRVIRAASPGTAEGSYRILVDELPDPAKPQQGLHFVMQFSIPAFADTAPSTAPALEWRVERQGDKLTLITDNKGARRAKVTDIELLDGQGRNLLRRPGLLGYVLAGASCRWPLKLDAAALATTEVRARIDGTPERYPLRLAAGVR</sequence>
<evidence type="ECO:0000313" key="4">
    <source>
        <dbReference type="Proteomes" id="UP000238220"/>
    </source>
</evidence>
<dbReference type="GO" id="GO:0030288">
    <property type="term" value="C:outer membrane-bounded periplasmic space"/>
    <property type="evidence" value="ECO:0007669"/>
    <property type="project" value="InterPro"/>
</dbReference>
<dbReference type="InterPro" id="IPR008962">
    <property type="entry name" value="PapD-like_sf"/>
</dbReference>
<gene>
    <name evidence="3" type="ORF">C3942_06790</name>
</gene>
<feature type="chain" id="PRO_5015732803" evidence="1">
    <location>
        <begin position="27"/>
        <end position="242"/>
    </location>
</feature>
<dbReference type="GO" id="GO:0071555">
    <property type="term" value="P:cell wall organization"/>
    <property type="evidence" value="ECO:0007669"/>
    <property type="project" value="InterPro"/>
</dbReference>
<organism evidence="3 4">
    <name type="scientific">Solimonas fluminis</name>
    <dbReference type="NCBI Taxonomy" id="2086571"/>
    <lineage>
        <taxon>Bacteria</taxon>
        <taxon>Pseudomonadati</taxon>
        <taxon>Pseudomonadota</taxon>
        <taxon>Gammaproteobacteria</taxon>
        <taxon>Nevskiales</taxon>
        <taxon>Nevskiaceae</taxon>
        <taxon>Solimonas</taxon>
    </lineage>
</organism>
<dbReference type="PANTHER" id="PTHR30251">
    <property type="entry name" value="PILUS ASSEMBLY CHAPERONE"/>
    <property type="match status" value="1"/>
</dbReference>
<keyword evidence="4" id="KW-1185">Reference proteome</keyword>
<feature type="signal peptide" evidence="1">
    <location>
        <begin position="1"/>
        <end position="26"/>
    </location>
</feature>
<dbReference type="Proteomes" id="UP000238220">
    <property type="component" value="Unassembled WGS sequence"/>
</dbReference>
<proteinExistence type="predicted"/>
<dbReference type="InterPro" id="IPR013783">
    <property type="entry name" value="Ig-like_fold"/>
</dbReference>